<dbReference type="KEGG" id="cchl:FPL14_27675"/>
<dbReference type="Proteomes" id="UP000515679">
    <property type="component" value="Chromosome"/>
</dbReference>
<dbReference type="Pfam" id="PF06133">
    <property type="entry name" value="Com_YlbF"/>
    <property type="match status" value="1"/>
</dbReference>
<dbReference type="RefSeq" id="WP_182300771.1">
    <property type="nucleotide sequence ID" value="NZ_CP041969.1"/>
</dbReference>
<organism evidence="1 2">
    <name type="scientific">Cohnella cholangitidis</name>
    <dbReference type="NCBI Taxonomy" id="2598458"/>
    <lineage>
        <taxon>Bacteria</taxon>
        <taxon>Bacillati</taxon>
        <taxon>Bacillota</taxon>
        <taxon>Bacilli</taxon>
        <taxon>Bacillales</taxon>
        <taxon>Paenibacillaceae</taxon>
        <taxon>Cohnella</taxon>
    </lineage>
</organism>
<dbReference type="SUPFAM" id="SSF158622">
    <property type="entry name" value="YheA/YmcA-like"/>
    <property type="match status" value="1"/>
</dbReference>
<dbReference type="InterPro" id="IPR023378">
    <property type="entry name" value="YheA/YmcA-like_dom_sf"/>
</dbReference>
<sequence length="143" mass="16145">MVIHLDTGAVLEKMEELCTALLQQESYQPLKIMIDHFASDELAIQQYEHFMEKHHSLQRKENQGLALTETEVAEYQQEEAAIYANDVIRKFLYAQREFSQMHSLISQYFTKTVELDRLPEPNELQKGGCGCGGSCGGSCGGAQ</sequence>
<protein>
    <submittedName>
        <fullName evidence="1">YlbF family regulator</fullName>
    </submittedName>
</protein>
<dbReference type="EMBL" id="CP041969">
    <property type="protein sequence ID" value="QMV44527.1"/>
    <property type="molecule type" value="Genomic_DNA"/>
</dbReference>
<gene>
    <name evidence="1" type="ORF">FPL14_27675</name>
</gene>
<evidence type="ECO:0000313" key="2">
    <source>
        <dbReference type="Proteomes" id="UP000515679"/>
    </source>
</evidence>
<dbReference type="Gene3D" id="1.20.1500.10">
    <property type="entry name" value="YheA/YmcA-like"/>
    <property type="match status" value="1"/>
</dbReference>
<evidence type="ECO:0000313" key="1">
    <source>
        <dbReference type="EMBL" id="QMV44527.1"/>
    </source>
</evidence>
<keyword evidence="2" id="KW-1185">Reference proteome</keyword>
<dbReference type="InterPro" id="IPR010368">
    <property type="entry name" value="Com_YlbF"/>
</dbReference>
<proteinExistence type="predicted"/>
<accession>A0A7G5C5P3</accession>
<reference evidence="1 2" key="1">
    <citation type="submission" date="2019-07" db="EMBL/GenBank/DDBJ databases">
        <authorList>
            <person name="Kim J.K."/>
            <person name="Cheong H.-M."/>
            <person name="Choi Y."/>
            <person name="Hwang K.J."/>
            <person name="Lee S."/>
            <person name="Choi C."/>
        </authorList>
    </citation>
    <scope>NUCLEOTIDE SEQUENCE [LARGE SCALE GENOMIC DNA]</scope>
    <source>
        <strain evidence="1 2">KS 22</strain>
    </source>
</reference>
<dbReference type="AlphaFoldDB" id="A0A7G5C5P3"/>
<name>A0A7G5C5P3_9BACL</name>